<dbReference type="Pfam" id="PF00356">
    <property type="entry name" value="LacI"/>
    <property type="match status" value="1"/>
</dbReference>
<dbReference type="PROSITE" id="PS50932">
    <property type="entry name" value="HTH_LACI_2"/>
    <property type="match status" value="1"/>
</dbReference>
<sequence length="360" mass="36868">MGRAVTMADVAQRAGVSRALVSIVIRGVPGASEANRARVLQAAADLDFHPDQRARLLGSSRSRTIGVVLGIDHAFHAQLVADLYASVAATGGGGAGWRLAVEPVASSRPEREALRALVDQRCEAALLLGPGSSTAELAALARRLPLVLLARRVTDPEIRTVRTDDEAGARLAVEHLLALGHRRIAHLHGGRAPGAAERRAGYRRAMAAAGLEPELLAGGLDDAAGERAAPEVLRPGGPTAVLAFNDACALGLLLTARAQGVEVPRRLSIVGFDDSVVARSTTVALTTVAQDSAAIAAHGLRLAVEAADGEPGVGEAGGGKAGSGEVARPGTDGRARQVVIAPRLVVRRTTAPPPGPDETG</sequence>
<proteinExistence type="predicted"/>
<dbReference type="EMBL" id="JBHMDM010000007">
    <property type="protein sequence ID" value="MFB9378266.1"/>
    <property type="molecule type" value="Genomic_DNA"/>
</dbReference>
<keyword evidence="1" id="KW-0805">Transcription regulation</keyword>
<dbReference type="PANTHER" id="PTHR30146:SF109">
    <property type="entry name" value="HTH-TYPE TRANSCRIPTIONAL REGULATOR GALS"/>
    <property type="match status" value="1"/>
</dbReference>
<dbReference type="Pfam" id="PF13377">
    <property type="entry name" value="Peripla_BP_3"/>
    <property type="match status" value="1"/>
</dbReference>
<name>A0ABV5LW93_9ACTN</name>
<dbReference type="SMART" id="SM00354">
    <property type="entry name" value="HTH_LACI"/>
    <property type="match status" value="1"/>
</dbReference>
<dbReference type="Proteomes" id="UP001589748">
    <property type="component" value="Unassembled WGS sequence"/>
</dbReference>
<comment type="caution">
    <text evidence="6">The sequence shown here is derived from an EMBL/GenBank/DDBJ whole genome shotgun (WGS) entry which is preliminary data.</text>
</comment>
<evidence type="ECO:0000256" key="3">
    <source>
        <dbReference type="ARBA" id="ARBA00023163"/>
    </source>
</evidence>
<feature type="domain" description="HTH lacI-type" evidence="5">
    <location>
        <begin position="5"/>
        <end position="59"/>
    </location>
</feature>
<dbReference type="SUPFAM" id="SSF53822">
    <property type="entry name" value="Periplasmic binding protein-like I"/>
    <property type="match status" value="1"/>
</dbReference>
<keyword evidence="7" id="KW-1185">Reference proteome</keyword>
<dbReference type="InterPro" id="IPR000843">
    <property type="entry name" value="HTH_LacI"/>
</dbReference>
<reference evidence="6 7" key="1">
    <citation type="submission" date="2024-09" db="EMBL/GenBank/DDBJ databases">
        <authorList>
            <person name="Sun Q."/>
            <person name="Mori K."/>
        </authorList>
    </citation>
    <scope>NUCLEOTIDE SEQUENCE [LARGE SCALE GENOMIC DNA]</scope>
    <source>
        <strain evidence="6 7">TISTR 1856</strain>
    </source>
</reference>
<dbReference type="InterPro" id="IPR046335">
    <property type="entry name" value="LacI/GalR-like_sensor"/>
</dbReference>
<dbReference type="Gene3D" id="3.40.50.2300">
    <property type="match status" value="2"/>
</dbReference>
<keyword evidence="2 6" id="KW-0238">DNA-binding</keyword>
<dbReference type="RefSeq" id="WP_380137179.1">
    <property type="nucleotide sequence ID" value="NZ_JBHLUI010000008.1"/>
</dbReference>
<dbReference type="CDD" id="cd06267">
    <property type="entry name" value="PBP1_LacI_sugar_binding-like"/>
    <property type="match status" value="1"/>
</dbReference>
<feature type="compositionally biased region" description="Gly residues" evidence="4">
    <location>
        <begin position="311"/>
        <end position="322"/>
    </location>
</feature>
<dbReference type="InterPro" id="IPR028082">
    <property type="entry name" value="Peripla_BP_I"/>
</dbReference>
<protein>
    <submittedName>
        <fullName evidence="6">LacI family DNA-binding transcriptional regulator</fullName>
    </submittedName>
</protein>
<evidence type="ECO:0000313" key="6">
    <source>
        <dbReference type="EMBL" id="MFB9378266.1"/>
    </source>
</evidence>
<dbReference type="Gene3D" id="1.10.260.40">
    <property type="entry name" value="lambda repressor-like DNA-binding domains"/>
    <property type="match status" value="1"/>
</dbReference>
<dbReference type="InterPro" id="IPR010982">
    <property type="entry name" value="Lambda_DNA-bd_dom_sf"/>
</dbReference>
<evidence type="ECO:0000313" key="7">
    <source>
        <dbReference type="Proteomes" id="UP001589748"/>
    </source>
</evidence>
<dbReference type="CDD" id="cd01392">
    <property type="entry name" value="HTH_LacI"/>
    <property type="match status" value="1"/>
</dbReference>
<evidence type="ECO:0000256" key="1">
    <source>
        <dbReference type="ARBA" id="ARBA00023015"/>
    </source>
</evidence>
<dbReference type="GO" id="GO:0003677">
    <property type="term" value="F:DNA binding"/>
    <property type="evidence" value="ECO:0007669"/>
    <property type="project" value="UniProtKB-KW"/>
</dbReference>
<dbReference type="PANTHER" id="PTHR30146">
    <property type="entry name" value="LACI-RELATED TRANSCRIPTIONAL REPRESSOR"/>
    <property type="match status" value="1"/>
</dbReference>
<feature type="region of interest" description="Disordered" evidence="4">
    <location>
        <begin position="311"/>
        <end position="333"/>
    </location>
</feature>
<accession>A0ABV5LW93</accession>
<dbReference type="SUPFAM" id="SSF47413">
    <property type="entry name" value="lambda repressor-like DNA-binding domains"/>
    <property type="match status" value="1"/>
</dbReference>
<evidence type="ECO:0000259" key="5">
    <source>
        <dbReference type="PROSITE" id="PS50932"/>
    </source>
</evidence>
<organism evidence="6 7">
    <name type="scientific">Kineococcus gynurae</name>
    <dbReference type="NCBI Taxonomy" id="452979"/>
    <lineage>
        <taxon>Bacteria</taxon>
        <taxon>Bacillati</taxon>
        <taxon>Actinomycetota</taxon>
        <taxon>Actinomycetes</taxon>
        <taxon>Kineosporiales</taxon>
        <taxon>Kineosporiaceae</taxon>
        <taxon>Kineococcus</taxon>
    </lineage>
</organism>
<gene>
    <name evidence="6" type="ORF">ACFFVI_14945</name>
</gene>
<keyword evidence="3" id="KW-0804">Transcription</keyword>
<evidence type="ECO:0000256" key="2">
    <source>
        <dbReference type="ARBA" id="ARBA00023125"/>
    </source>
</evidence>
<evidence type="ECO:0000256" key="4">
    <source>
        <dbReference type="SAM" id="MobiDB-lite"/>
    </source>
</evidence>